<keyword evidence="2" id="KW-1185">Reference proteome</keyword>
<comment type="caution">
    <text evidence="1">The sequence shown here is derived from an EMBL/GenBank/DDBJ whole genome shotgun (WGS) entry which is preliminary data.</text>
</comment>
<reference evidence="1 2" key="1">
    <citation type="journal article" date="2015" name="Genome Biol. Evol.">
        <title>Comparative Genomics of a Bacterivorous Green Alga Reveals Evolutionary Causalities and Consequences of Phago-Mixotrophic Mode of Nutrition.</title>
        <authorList>
            <person name="Burns J.A."/>
            <person name="Paasch A."/>
            <person name="Narechania A."/>
            <person name="Kim E."/>
        </authorList>
    </citation>
    <scope>NUCLEOTIDE SEQUENCE [LARGE SCALE GENOMIC DNA]</scope>
    <source>
        <strain evidence="1 2">PLY_AMNH</strain>
    </source>
</reference>
<evidence type="ECO:0000313" key="2">
    <source>
        <dbReference type="Proteomes" id="UP001190700"/>
    </source>
</evidence>
<dbReference type="EMBL" id="LGRX02007582">
    <property type="protein sequence ID" value="KAK3274687.1"/>
    <property type="molecule type" value="Genomic_DNA"/>
</dbReference>
<gene>
    <name evidence="1" type="ORF">CYMTET_17140</name>
</gene>
<evidence type="ECO:0000313" key="1">
    <source>
        <dbReference type="EMBL" id="KAK3274687.1"/>
    </source>
</evidence>
<organism evidence="1 2">
    <name type="scientific">Cymbomonas tetramitiformis</name>
    <dbReference type="NCBI Taxonomy" id="36881"/>
    <lineage>
        <taxon>Eukaryota</taxon>
        <taxon>Viridiplantae</taxon>
        <taxon>Chlorophyta</taxon>
        <taxon>Pyramimonadophyceae</taxon>
        <taxon>Pyramimonadales</taxon>
        <taxon>Pyramimonadaceae</taxon>
        <taxon>Cymbomonas</taxon>
    </lineage>
</organism>
<name>A0AAE0GAQ2_9CHLO</name>
<accession>A0AAE0GAQ2</accession>
<dbReference type="Proteomes" id="UP001190700">
    <property type="component" value="Unassembled WGS sequence"/>
</dbReference>
<proteinExistence type="predicted"/>
<dbReference type="AlphaFoldDB" id="A0AAE0GAQ2"/>
<protein>
    <submittedName>
        <fullName evidence="1">Uncharacterized protein</fullName>
    </submittedName>
</protein>
<sequence>MPSASCVGASEAPTGVVTMELSMVTPPVGEIGDAFLAGPAGEVSPADNAEIAQPVATTVAKKPIKKAAAKMKPN</sequence>